<dbReference type="EMBL" id="RBNL01000583">
    <property type="protein sequence ID" value="RML99973.1"/>
    <property type="molecule type" value="Genomic_DNA"/>
</dbReference>
<proteinExistence type="predicted"/>
<feature type="compositionally biased region" description="Low complexity" evidence="1">
    <location>
        <begin position="34"/>
        <end position="46"/>
    </location>
</feature>
<gene>
    <name evidence="2" type="ORF">APX70_02371</name>
</gene>
<sequence>MHRHAIGDLFTDPREDQHVGIHRHTHGQHDTGDTRQGQCGTQQGHQRQQHDHVQGQGNGSDQTEEAVDRHDEDGYEQHAPQGSVDTLGDVVGTQARTDGALFSEVHRRGQTTRAQQQRQLGRLTLTIQTGNPELTAQRRLDGRQADDFLFFLEGLHRHVFFDAVDHLPGVGGGRTLLDEDHRHAATHIAAGCATHQFATVTIKVDVHLWTAVLVETGLGVSHLVAGDDQTTLHCRCRTSAFAEFEHFGGALRIIRACAQTELEVGGLAQNTLGFGRVLHTRQLDHDAVGTLTLNQRLGNTQLIDPVTDGGQVLLDRVFTNLGQFGRGQRHAQYGNTVQLGRRDFEIGEGLAHQCTSLLALCIIGKAQLNHVAQLRQAAITRLFLAQQGFDFAFVDFQTRIDRLVHVDFQQEVHTTGQVETELHRACAQVAQPGRRGARQVQCDDIVITQRLAHDILGW</sequence>
<protein>
    <submittedName>
        <fullName evidence="2">Uncharacterized protein</fullName>
    </submittedName>
</protein>
<comment type="caution">
    <text evidence="2">The sequence shown here is derived from an EMBL/GenBank/DDBJ whole genome shotgun (WGS) entry which is preliminary data.</text>
</comment>
<dbReference type="AlphaFoldDB" id="A0A3M3AHM9"/>
<organism evidence="2 3">
    <name type="scientific">Pseudomonas syringae pv. maculicola</name>
    <dbReference type="NCBI Taxonomy" id="59511"/>
    <lineage>
        <taxon>Bacteria</taxon>
        <taxon>Pseudomonadati</taxon>
        <taxon>Pseudomonadota</taxon>
        <taxon>Gammaproteobacteria</taxon>
        <taxon>Pseudomonadales</taxon>
        <taxon>Pseudomonadaceae</taxon>
        <taxon>Pseudomonas</taxon>
    </lineage>
</organism>
<feature type="region of interest" description="Disordered" evidence="1">
    <location>
        <begin position="22"/>
        <end position="87"/>
    </location>
</feature>
<reference evidence="2 3" key="1">
    <citation type="submission" date="2018-08" db="EMBL/GenBank/DDBJ databases">
        <title>Recombination of ecologically and evolutionarily significant loci maintains genetic cohesion in the Pseudomonas syringae species complex.</title>
        <authorList>
            <person name="Dillon M."/>
            <person name="Thakur S."/>
            <person name="Almeida R.N.D."/>
            <person name="Weir B.S."/>
            <person name="Guttman D.S."/>
        </authorList>
    </citation>
    <scope>NUCLEOTIDE SEQUENCE [LARGE SCALE GENOMIC DNA]</scope>
    <source>
        <strain evidence="2 3">88_10</strain>
    </source>
</reference>
<evidence type="ECO:0000313" key="2">
    <source>
        <dbReference type="EMBL" id="RML99973.1"/>
    </source>
</evidence>
<accession>A0A3M3AHM9</accession>
<evidence type="ECO:0000313" key="3">
    <source>
        <dbReference type="Proteomes" id="UP000282378"/>
    </source>
</evidence>
<evidence type="ECO:0000256" key="1">
    <source>
        <dbReference type="SAM" id="MobiDB-lite"/>
    </source>
</evidence>
<name>A0A3M3AHM9_PSEYM</name>
<feature type="compositionally biased region" description="Basic and acidic residues" evidence="1">
    <location>
        <begin position="66"/>
        <end position="76"/>
    </location>
</feature>
<dbReference type="Proteomes" id="UP000282378">
    <property type="component" value="Unassembled WGS sequence"/>
</dbReference>